<feature type="compositionally biased region" description="Polar residues" evidence="1">
    <location>
        <begin position="40"/>
        <end position="53"/>
    </location>
</feature>
<dbReference type="EMBL" id="KV417505">
    <property type="protein sequence ID" value="KZP28147.1"/>
    <property type="molecule type" value="Genomic_DNA"/>
</dbReference>
<protein>
    <submittedName>
        <fullName evidence="2">Uncharacterized protein</fullName>
    </submittedName>
</protein>
<sequence length="255" mass="27318">MTEVHPEAQDEPMAMDETSIAVLSQGPATHTDEAMFEHSASPQPRENAQNSLSLRDGSPLLTIPTTFPVSLAMEVDNVNQSMIYEYRTVLDKYPEISRLTSASSPDVGPTNCPIIRVTITTPCPALRNFGTCLAPVVYLLYLSGTPAGTCWVLPGCAVNPPVHMSPLSGTCPPSRCLSLRTYAALCAQALALINTCQALCATLETLAHATPKSLVVVLLKHPPSTAQVHTESCTSASTDQVLHKYRTSTTQVPDE</sequence>
<dbReference type="Proteomes" id="UP000076532">
    <property type="component" value="Unassembled WGS sequence"/>
</dbReference>
<feature type="region of interest" description="Disordered" evidence="1">
    <location>
        <begin position="36"/>
        <end position="57"/>
    </location>
</feature>
<evidence type="ECO:0000313" key="2">
    <source>
        <dbReference type="EMBL" id="KZP28147.1"/>
    </source>
</evidence>
<gene>
    <name evidence="2" type="ORF">FIBSPDRAFT_886019</name>
</gene>
<evidence type="ECO:0000313" key="3">
    <source>
        <dbReference type="Proteomes" id="UP000076532"/>
    </source>
</evidence>
<reference evidence="2 3" key="1">
    <citation type="journal article" date="2016" name="Mol. Biol. Evol.">
        <title>Comparative Genomics of Early-Diverging Mushroom-Forming Fungi Provides Insights into the Origins of Lignocellulose Decay Capabilities.</title>
        <authorList>
            <person name="Nagy L.G."/>
            <person name="Riley R."/>
            <person name="Tritt A."/>
            <person name="Adam C."/>
            <person name="Daum C."/>
            <person name="Floudas D."/>
            <person name="Sun H."/>
            <person name="Yadav J.S."/>
            <person name="Pangilinan J."/>
            <person name="Larsson K.H."/>
            <person name="Matsuura K."/>
            <person name="Barry K."/>
            <person name="Labutti K."/>
            <person name="Kuo R."/>
            <person name="Ohm R.A."/>
            <person name="Bhattacharya S.S."/>
            <person name="Shirouzu T."/>
            <person name="Yoshinaga Y."/>
            <person name="Martin F.M."/>
            <person name="Grigoriev I.V."/>
            <person name="Hibbett D.S."/>
        </authorList>
    </citation>
    <scope>NUCLEOTIDE SEQUENCE [LARGE SCALE GENOMIC DNA]</scope>
    <source>
        <strain evidence="2 3">CBS 109695</strain>
    </source>
</reference>
<accession>A0A166RCX7</accession>
<keyword evidence="3" id="KW-1185">Reference proteome</keyword>
<organism evidence="2 3">
    <name type="scientific">Athelia psychrophila</name>
    <dbReference type="NCBI Taxonomy" id="1759441"/>
    <lineage>
        <taxon>Eukaryota</taxon>
        <taxon>Fungi</taxon>
        <taxon>Dikarya</taxon>
        <taxon>Basidiomycota</taxon>
        <taxon>Agaricomycotina</taxon>
        <taxon>Agaricomycetes</taxon>
        <taxon>Agaricomycetidae</taxon>
        <taxon>Atheliales</taxon>
        <taxon>Atheliaceae</taxon>
        <taxon>Athelia</taxon>
    </lineage>
</organism>
<name>A0A166RCX7_9AGAM</name>
<proteinExistence type="predicted"/>
<dbReference type="AlphaFoldDB" id="A0A166RCX7"/>
<evidence type="ECO:0000256" key="1">
    <source>
        <dbReference type="SAM" id="MobiDB-lite"/>
    </source>
</evidence>